<comment type="caution">
    <text evidence="2">The sequence shown here is derived from an EMBL/GenBank/DDBJ whole genome shotgun (WGS) entry which is preliminary data.</text>
</comment>
<reference evidence="2 3" key="1">
    <citation type="submission" date="2013-02" db="EMBL/GenBank/DDBJ databases">
        <title>Draft Genome Sequence of Streptomyces aurantiacus, Which Produces Setomimycin.</title>
        <authorList>
            <person name="Gruening B.A."/>
            <person name="Praeg A."/>
            <person name="Erxleben A."/>
            <person name="Guenther S."/>
            <person name="Mueller M."/>
        </authorList>
    </citation>
    <scope>NUCLEOTIDE SEQUENCE [LARGE SCALE GENOMIC DNA]</scope>
    <source>
        <strain evidence="2 3">JA 4570</strain>
    </source>
</reference>
<feature type="region of interest" description="Disordered" evidence="1">
    <location>
        <begin position="1"/>
        <end position="40"/>
    </location>
</feature>
<organism evidence="2 3">
    <name type="scientific">Streptomyces aurantiacus JA 4570</name>
    <dbReference type="NCBI Taxonomy" id="1286094"/>
    <lineage>
        <taxon>Bacteria</taxon>
        <taxon>Bacillati</taxon>
        <taxon>Actinomycetota</taxon>
        <taxon>Actinomycetes</taxon>
        <taxon>Kitasatosporales</taxon>
        <taxon>Streptomycetaceae</taxon>
        <taxon>Streptomyces</taxon>
        <taxon>Streptomyces aurantiacus group</taxon>
    </lineage>
</organism>
<feature type="compositionally biased region" description="Basic and acidic residues" evidence="1">
    <location>
        <begin position="31"/>
        <end position="40"/>
    </location>
</feature>
<keyword evidence="3" id="KW-1185">Reference proteome</keyword>
<dbReference type="AlphaFoldDB" id="S4AT85"/>
<sequence>MAARESAAVTGCRRTGGRRAGGRRRASRRTVRVDRLIRHG</sequence>
<protein>
    <submittedName>
        <fullName evidence="2">Uncharacterized protein</fullName>
    </submittedName>
</protein>
<accession>S4AT85</accession>
<dbReference type="EMBL" id="AOPZ01000081">
    <property type="protein sequence ID" value="EPH44602.1"/>
    <property type="molecule type" value="Genomic_DNA"/>
</dbReference>
<evidence type="ECO:0000313" key="3">
    <source>
        <dbReference type="Proteomes" id="UP000014629"/>
    </source>
</evidence>
<dbReference type="Proteomes" id="UP000014629">
    <property type="component" value="Unassembled WGS sequence"/>
</dbReference>
<name>S4AT85_9ACTN</name>
<gene>
    <name evidence="2" type="ORF">STRAU_2315</name>
</gene>
<proteinExistence type="predicted"/>
<feature type="compositionally biased region" description="Basic residues" evidence="1">
    <location>
        <begin position="15"/>
        <end position="30"/>
    </location>
</feature>
<evidence type="ECO:0000256" key="1">
    <source>
        <dbReference type="SAM" id="MobiDB-lite"/>
    </source>
</evidence>
<evidence type="ECO:0000313" key="2">
    <source>
        <dbReference type="EMBL" id="EPH44602.1"/>
    </source>
</evidence>